<gene>
    <name evidence="26" type="primary">KNAG0B04840</name>
    <name evidence="26" type="ordered locus">KNAG_0B04840</name>
</gene>
<evidence type="ECO:0000256" key="22">
    <source>
        <dbReference type="PIRNR" id="PIRNR000208"/>
    </source>
</evidence>
<dbReference type="GO" id="GO:0003958">
    <property type="term" value="F:NADPH-hemoprotein reductase activity"/>
    <property type="evidence" value="ECO:0007669"/>
    <property type="project" value="UniProtKB-EC"/>
</dbReference>
<evidence type="ECO:0000313" key="27">
    <source>
        <dbReference type="Proteomes" id="UP000006310"/>
    </source>
</evidence>
<dbReference type="GO" id="GO:0005829">
    <property type="term" value="C:cytosol"/>
    <property type="evidence" value="ECO:0007669"/>
    <property type="project" value="TreeGrafter"/>
</dbReference>
<dbReference type="InterPro" id="IPR008254">
    <property type="entry name" value="Flavodoxin/NO_synth"/>
</dbReference>
<dbReference type="AlphaFoldDB" id="J7RHA4"/>
<dbReference type="eggNOG" id="KOG1158">
    <property type="taxonomic scope" value="Eukaryota"/>
</dbReference>
<keyword evidence="20" id="KW-0753">Steroid metabolism</keyword>
<evidence type="ECO:0000259" key="24">
    <source>
        <dbReference type="PROSITE" id="PS50902"/>
    </source>
</evidence>
<dbReference type="PANTHER" id="PTHR19384">
    <property type="entry name" value="NITRIC OXIDE SYNTHASE-RELATED"/>
    <property type="match status" value="1"/>
</dbReference>
<dbReference type="Gene3D" id="3.40.50.360">
    <property type="match status" value="1"/>
</dbReference>
<comment type="similarity">
    <text evidence="22">In the C-terminal section; belongs to the flavoprotein pyridine nucleotide cytochrome reductase family.</text>
</comment>
<organism evidence="26 27">
    <name type="scientific">Huiozyma naganishii (strain ATCC MYA-139 / BCRC 22969 / CBS 8797 / KCTC 17520 / NBRC 10181 / NCYC 3082 / Yp74L-3)</name>
    <name type="common">Yeast</name>
    <name type="synonym">Kazachstania naganishii</name>
    <dbReference type="NCBI Taxonomy" id="1071383"/>
    <lineage>
        <taxon>Eukaryota</taxon>
        <taxon>Fungi</taxon>
        <taxon>Dikarya</taxon>
        <taxon>Ascomycota</taxon>
        <taxon>Saccharomycotina</taxon>
        <taxon>Saccharomycetes</taxon>
        <taxon>Saccharomycetales</taxon>
        <taxon>Saccharomycetaceae</taxon>
        <taxon>Huiozyma</taxon>
    </lineage>
</organism>
<dbReference type="EC" id="1.6.2.4" evidence="22"/>
<evidence type="ECO:0000256" key="10">
    <source>
        <dbReference type="ARBA" id="ARBA00022827"/>
    </source>
</evidence>
<dbReference type="PIRSF" id="PIRSF000208">
    <property type="entry name" value="P450R"/>
    <property type="match status" value="1"/>
</dbReference>
<keyword evidence="3" id="KW-1003">Cell membrane</keyword>
<dbReference type="FunFam" id="1.20.990.10:FF:000009">
    <property type="entry name" value="NADPH--cytochrome P450 reductase"/>
    <property type="match status" value="1"/>
</dbReference>
<dbReference type="Pfam" id="PF00258">
    <property type="entry name" value="Flavodoxin_1"/>
    <property type="match status" value="1"/>
</dbReference>
<keyword evidence="14 22" id="KW-0560">Oxidoreductase</keyword>
<dbReference type="SUPFAM" id="SSF52218">
    <property type="entry name" value="Flavoproteins"/>
    <property type="match status" value="1"/>
</dbReference>
<evidence type="ECO:0000259" key="25">
    <source>
        <dbReference type="PROSITE" id="PS51384"/>
    </source>
</evidence>
<proteinExistence type="inferred from homology"/>
<dbReference type="InterPro" id="IPR029039">
    <property type="entry name" value="Flavoprotein-like_sf"/>
</dbReference>
<dbReference type="PANTHER" id="PTHR19384:SF17">
    <property type="entry name" value="NADPH--CYTOCHROME P450 REDUCTASE"/>
    <property type="match status" value="1"/>
</dbReference>
<feature type="domain" description="FAD-binding FR-type" evidence="25">
    <location>
        <begin position="270"/>
        <end position="530"/>
    </location>
</feature>
<keyword evidence="9 22" id="KW-0256">Endoplasmic reticulum</keyword>
<dbReference type="GO" id="GO:0010181">
    <property type="term" value="F:FMN binding"/>
    <property type="evidence" value="ECO:0007669"/>
    <property type="project" value="InterPro"/>
</dbReference>
<dbReference type="Gene3D" id="1.20.990.10">
    <property type="entry name" value="NADPH-cytochrome p450 Reductase, Chain A, domain 3"/>
    <property type="match status" value="1"/>
</dbReference>
<accession>J7RHA4</accession>
<dbReference type="HOGENOM" id="CLU_001570_17_3_1"/>
<name>J7RHA4_HUIN7</name>
<dbReference type="OrthoDB" id="1856718at2759"/>
<keyword evidence="7 23" id="KW-0812">Transmembrane</keyword>
<dbReference type="InterPro" id="IPR017927">
    <property type="entry name" value="FAD-bd_FR_type"/>
</dbReference>
<evidence type="ECO:0000256" key="15">
    <source>
        <dbReference type="ARBA" id="ARBA00023011"/>
    </source>
</evidence>
<evidence type="ECO:0000256" key="23">
    <source>
        <dbReference type="SAM" id="Phobius"/>
    </source>
</evidence>
<dbReference type="PROSITE" id="PS50902">
    <property type="entry name" value="FLAVODOXIN_LIKE"/>
    <property type="match status" value="1"/>
</dbReference>
<dbReference type="SUPFAM" id="SSF63380">
    <property type="entry name" value="Riboflavin synthase domain-like"/>
    <property type="match status" value="1"/>
</dbReference>
<dbReference type="PRINTS" id="PR00369">
    <property type="entry name" value="FLAVODOXIN"/>
</dbReference>
<keyword evidence="19" id="KW-1207">Sterol metabolism</keyword>
<evidence type="ECO:0000256" key="16">
    <source>
        <dbReference type="ARBA" id="ARBA00023098"/>
    </source>
</evidence>
<evidence type="ECO:0000256" key="13">
    <source>
        <dbReference type="ARBA" id="ARBA00022989"/>
    </source>
</evidence>
<dbReference type="Proteomes" id="UP000006310">
    <property type="component" value="Chromosome 2"/>
</dbReference>
<dbReference type="OMA" id="HRMYSIA"/>
<evidence type="ECO:0000256" key="17">
    <source>
        <dbReference type="ARBA" id="ARBA00023128"/>
    </source>
</evidence>
<keyword evidence="4" id="KW-0444">Lipid biosynthesis</keyword>
<comment type="function">
    <text evidence="22">This enzyme is required for electron transfer from NADP to cytochrome P450.</text>
</comment>
<evidence type="ECO:0000256" key="7">
    <source>
        <dbReference type="ARBA" id="ARBA00022692"/>
    </source>
</evidence>
<evidence type="ECO:0000256" key="18">
    <source>
        <dbReference type="ARBA" id="ARBA00023136"/>
    </source>
</evidence>
<evidence type="ECO:0000256" key="12">
    <source>
        <dbReference type="ARBA" id="ARBA00022955"/>
    </source>
</evidence>
<reference evidence="26 27" key="1">
    <citation type="journal article" date="2011" name="Proc. Natl. Acad. Sci. U.S.A.">
        <title>Evolutionary erosion of yeast sex chromosomes by mating-type switching accidents.</title>
        <authorList>
            <person name="Gordon J.L."/>
            <person name="Armisen D."/>
            <person name="Proux-Wera E."/>
            <person name="Oheigeartaigh S.S."/>
            <person name="Byrne K.P."/>
            <person name="Wolfe K.H."/>
        </authorList>
    </citation>
    <scope>NUCLEOTIDE SEQUENCE [LARGE SCALE GENOMIC DNA]</scope>
    <source>
        <strain evidence="27">ATCC MYA-139 / BCRC 22969 / CBS 8797 / CCRC 22969 / KCTC 17520 / NBRC 10181 / NCYC 3082</strain>
    </source>
</reference>
<dbReference type="EMBL" id="HE978315">
    <property type="protein sequence ID" value="CCK68918.1"/>
    <property type="molecule type" value="Genomic_DNA"/>
</dbReference>
<evidence type="ECO:0000256" key="19">
    <source>
        <dbReference type="ARBA" id="ARBA00023166"/>
    </source>
</evidence>
<dbReference type="CDD" id="cd06204">
    <property type="entry name" value="CYPOR"/>
    <property type="match status" value="1"/>
</dbReference>
<dbReference type="GO" id="GO:0005789">
    <property type="term" value="C:endoplasmic reticulum membrane"/>
    <property type="evidence" value="ECO:0007669"/>
    <property type="project" value="UniProtKB-SubCell"/>
</dbReference>
<feature type="domain" description="Flavodoxin-like" evidence="24">
    <location>
        <begin position="60"/>
        <end position="207"/>
    </location>
</feature>
<protein>
    <recommendedName>
        <fullName evidence="22">NADPH--cytochrome P450 reductase</fullName>
        <ecNumber evidence="22">1.6.2.4</ecNumber>
    </recommendedName>
</protein>
<comment type="cofactor">
    <cofactor evidence="1">
        <name>FMN</name>
        <dbReference type="ChEBI" id="CHEBI:58210"/>
    </cofactor>
</comment>
<comment type="subcellular location">
    <subcellularLocation>
        <location evidence="22">Endoplasmic reticulum membrane</location>
    </subcellularLocation>
</comment>
<keyword evidence="11 22" id="KW-0521">NADP</keyword>
<dbReference type="Gene3D" id="2.40.30.10">
    <property type="entry name" value="Translation factors"/>
    <property type="match status" value="1"/>
</dbReference>
<evidence type="ECO:0000256" key="5">
    <source>
        <dbReference type="ARBA" id="ARBA00022630"/>
    </source>
</evidence>
<keyword evidence="27" id="KW-1185">Reference proteome</keyword>
<keyword evidence="8" id="KW-1000">Mitochondrion outer membrane</keyword>
<evidence type="ECO:0000256" key="9">
    <source>
        <dbReference type="ARBA" id="ARBA00022824"/>
    </source>
</evidence>
<evidence type="ECO:0000256" key="3">
    <source>
        <dbReference type="ARBA" id="ARBA00022475"/>
    </source>
</evidence>
<dbReference type="InterPro" id="IPR039261">
    <property type="entry name" value="FNR_nucleotide-bd"/>
</dbReference>
<keyword evidence="10" id="KW-0274">FAD</keyword>
<dbReference type="STRING" id="1071383.J7RHA4"/>
<dbReference type="PROSITE" id="PS51384">
    <property type="entry name" value="FAD_FR"/>
    <property type="match status" value="1"/>
</dbReference>
<dbReference type="Gene3D" id="3.40.50.80">
    <property type="entry name" value="Nucleotide-binding domain of ferredoxin-NADP reductase (FNR) module"/>
    <property type="match status" value="1"/>
</dbReference>
<dbReference type="InterPro" id="IPR023173">
    <property type="entry name" value="NADPH_Cyt_P450_Rdtase_alpha"/>
</dbReference>
<dbReference type="InterPro" id="IPR017938">
    <property type="entry name" value="Riboflavin_synthase-like_b-brl"/>
</dbReference>
<evidence type="ECO:0000256" key="6">
    <source>
        <dbReference type="ARBA" id="ARBA00022643"/>
    </source>
</evidence>
<dbReference type="InterPro" id="IPR001094">
    <property type="entry name" value="Flavdoxin-like"/>
</dbReference>
<evidence type="ECO:0000256" key="8">
    <source>
        <dbReference type="ARBA" id="ARBA00022787"/>
    </source>
</evidence>
<dbReference type="InterPro" id="IPR023208">
    <property type="entry name" value="P450R"/>
</dbReference>
<dbReference type="PRINTS" id="PR00371">
    <property type="entry name" value="FPNCR"/>
</dbReference>
<keyword evidence="6" id="KW-0288">FMN</keyword>
<sequence length="689" mass="77430">MDSLDYAILGVFGLLLVVFYSRTLLWSILRSFSSDDTFKVSNSSGSRDVRAVMQENGKNFLVVYGSQTGTAEDYAKKFAKELVGKFPQLNVLVADLEDYDWDEQIALLGRSTPLALFMATYGEGDFPDPALPFERFLQDQDGETLKGLYFTLFGLGNSTYEFFNAAARNTQKMLTKAGAQQVGKFGMADDGAATTDEDYLSWKELIMEDLKDFLQLNEQDVVFRPAFDCQWRDSVSDDVYLGELSANYLPTQELPYNEANSLQTGPFSHNYPYLAPITTTFELFAKGNDRNCIHSEFDISGSNLKYSTGDHLGVFASNPTEKVDQFLRVLSLDANRVCELRPLDATTKVPFPSPTTIEAAVRYYLEITGPVSRQFFSMLVQYAPTETTKQKLLDLSKDKDLFASEITSKYFNIADALSYLSHGEPWTTVPWSFLIENIPRLQPRYYSISSSALSEKQTIHITAIVENMTIPDTKEHVVGVTTNMLRNIQLSMNKLPTEDIPVHYDLDGPRSLYGGHKLPIFVRKSPFKLPTNSGTPIIMVGPGTGAAPFRGFIRERVALAQREDSNVTMGPMMFFYGSRNESDYLYRDEWTQYATVLGESFQMFVAHSRLPGEPKVYVQDKLKEQESRVLDLLKAGAFIYVCGDAKAMAKDVSATFVGILSRGMSISTDEAAEMVKMYKNVGKYQEDVW</sequence>
<evidence type="ECO:0000256" key="2">
    <source>
        <dbReference type="ARBA" id="ARBA00001974"/>
    </source>
</evidence>
<evidence type="ECO:0000256" key="14">
    <source>
        <dbReference type="ARBA" id="ARBA00023002"/>
    </source>
</evidence>
<keyword evidence="15" id="KW-0756">Sterol biosynthesis</keyword>
<dbReference type="InterPro" id="IPR003097">
    <property type="entry name" value="CysJ-like_FAD-binding"/>
</dbReference>
<keyword evidence="12" id="KW-0752">Steroid biosynthesis</keyword>
<reference evidence="27" key="2">
    <citation type="submission" date="2012-08" db="EMBL/GenBank/DDBJ databases">
        <title>Genome sequence of Kazachstania naganishii.</title>
        <authorList>
            <person name="Gordon J.L."/>
            <person name="Armisen D."/>
            <person name="Proux-Wera E."/>
            <person name="OhEigeartaigh S.S."/>
            <person name="Byrne K.P."/>
            <person name="Wolfe K.H."/>
        </authorList>
    </citation>
    <scope>NUCLEOTIDE SEQUENCE [LARGE SCALE GENOMIC DNA]</scope>
    <source>
        <strain evidence="27">ATCC MYA-139 / BCRC 22969 / CBS 8797 / CCRC 22969 / KCTC 17520 / NBRC 10181 / NCYC 3082</strain>
    </source>
</reference>
<dbReference type="GeneID" id="34524568"/>
<evidence type="ECO:0000256" key="20">
    <source>
        <dbReference type="ARBA" id="ARBA00023221"/>
    </source>
</evidence>
<evidence type="ECO:0000313" key="26">
    <source>
        <dbReference type="EMBL" id="CCK68918.1"/>
    </source>
</evidence>
<dbReference type="SUPFAM" id="SSF52343">
    <property type="entry name" value="Ferredoxin reductase-like, C-terminal NADP-linked domain"/>
    <property type="match status" value="1"/>
</dbReference>
<keyword evidence="18 22" id="KW-0472">Membrane</keyword>
<dbReference type="Pfam" id="PF00175">
    <property type="entry name" value="NAD_binding_1"/>
    <property type="match status" value="1"/>
</dbReference>
<evidence type="ECO:0000256" key="4">
    <source>
        <dbReference type="ARBA" id="ARBA00022516"/>
    </source>
</evidence>
<dbReference type="KEGG" id="kng:KNAG_0B04840"/>
<dbReference type="FunFam" id="3.40.50.80:FF:000001">
    <property type="entry name" value="NADPH--cytochrome P450 reductase 1"/>
    <property type="match status" value="1"/>
</dbReference>
<dbReference type="RefSeq" id="XP_022463164.1">
    <property type="nucleotide sequence ID" value="XM_022606472.1"/>
</dbReference>
<evidence type="ECO:0000256" key="21">
    <source>
        <dbReference type="ARBA" id="ARBA00049342"/>
    </source>
</evidence>
<keyword evidence="5" id="KW-0285">Flavoprotein</keyword>
<keyword evidence="16" id="KW-0443">Lipid metabolism</keyword>
<dbReference type="InterPro" id="IPR001433">
    <property type="entry name" value="OxRdtase_FAD/NAD-bd"/>
</dbReference>
<dbReference type="GO" id="GO:0016126">
    <property type="term" value="P:sterol biosynthetic process"/>
    <property type="evidence" value="ECO:0007669"/>
    <property type="project" value="UniProtKB-KW"/>
</dbReference>
<dbReference type="GO" id="GO:0050660">
    <property type="term" value="F:flavin adenine dinucleotide binding"/>
    <property type="evidence" value="ECO:0007669"/>
    <property type="project" value="TreeGrafter"/>
</dbReference>
<evidence type="ECO:0000256" key="1">
    <source>
        <dbReference type="ARBA" id="ARBA00001917"/>
    </source>
</evidence>
<comment type="cofactor">
    <cofactor evidence="2">
        <name>FAD</name>
        <dbReference type="ChEBI" id="CHEBI:57692"/>
    </cofactor>
</comment>
<keyword evidence="17" id="KW-0496">Mitochondrion</keyword>
<comment type="catalytic activity">
    <reaction evidence="21 22">
        <text>2 oxidized [cytochrome P450] + NADPH = 2 reduced [cytochrome P450] + NADP(+) + H(+)</text>
        <dbReference type="Rhea" id="RHEA:24040"/>
        <dbReference type="Rhea" id="RHEA-COMP:14627"/>
        <dbReference type="Rhea" id="RHEA-COMP:14628"/>
        <dbReference type="ChEBI" id="CHEBI:15378"/>
        <dbReference type="ChEBI" id="CHEBI:55376"/>
        <dbReference type="ChEBI" id="CHEBI:57783"/>
        <dbReference type="ChEBI" id="CHEBI:58349"/>
        <dbReference type="ChEBI" id="CHEBI:60344"/>
        <dbReference type="EC" id="1.6.2.4"/>
    </reaction>
</comment>
<dbReference type="Pfam" id="PF00667">
    <property type="entry name" value="FAD_binding_1"/>
    <property type="match status" value="1"/>
</dbReference>
<feature type="transmembrane region" description="Helical" evidence="23">
    <location>
        <begin position="6"/>
        <end position="29"/>
    </location>
</feature>
<dbReference type="InterPro" id="IPR001709">
    <property type="entry name" value="Flavoprot_Pyr_Nucl_cyt_Rdtase"/>
</dbReference>
<evidence type="ECO:0000256" key="11">
    <source>
        <dbReference type="ARBA" id="ARBA00022857"/>
    </source>
</evidence>
<keyword evidence="13 23" id="KW-1133">Transmembrane helix</keyword>